<dbReference type="EMBL" id="CP089984">
    <property type="protein sequence ID" value="WXB12006.1"/>
    <property type="molecule type" value="Genomic_DNA"/>
</dbReference>
<reference evidence="1 2" key="1">
    <citation type="submission" date="2021-12" db="EMBL/GenBank/DDBJ databases">
        <title>Discovery of the Pendulisporaceae a myxobacterial family with distinct sporulation behavior and unique specialized metabolism.</title>
        <authorList>
            <person name="Garcia R."/>
            <person name="Popoff A."/>
            <person name="Bader C.D."/>
            <person name="Loehr J."/>
            <person name="Walesch S."/>
            <person name="Walt C."/>
            <person name="Boldt J."/>
            <person name="Bunk B."/>
            <person name="Haeckl F.J.F.P.J."/>
            <person name="Gunesch A.P."/>
            <person name="Birkelbach J."/>
            <person name="Nuebel U."/>
            <person name="Pietschmann T."/>
            <person name="Bach T."/>
            <person name="Mueller R."/>
        </authorList>
    </citation>
    <scope>NUCLEOTIDE SEQUENCE [LARGE SCALE GENOMIC DNA]</scope>
    <source>
        <strain evidence="1 2">MSr11954</strain>
    </source>
</reference>
<dbReference type="Pfam" id="PF13557">
    <property type="entry name" value="Phenol_MetA_deg"/>
    <property type="match status" value="1"/>
</dbReference>
<organism evidence="1 2">
    <name type="scientific">Pendulispora albinea</name>
    <dbReference type="NCBI Taxonomy" id="2741071"/>
    <lineage>
        <taxon>Bacteria</taxon>
        <taxon>Pseudomonadati</taxon>
        <taxon>Myxococcota</taxon>
        <taxon>Myxococcia</taxon>
        <taxon>Myxococcales</taxon>
        <taxon>Sorangiineae</taxon>
        <taxon>Pendulisporaceae</taxon>
        <taxon>Pendulispora</taxon>
    </lineage>
</organism>
<protein>
    <submittedName>
        <fullName evidence="1">Transporter</fullName>
    </submittedName>
</protein>
<gene>
    <name evidence="1" type="ORF">LZC94_29650</name>
</gene>
<proteinExistence type="predicted"/>
<dbReference type="RefSeq" id="WP_394821623.1">
    <property type="nucleotide sequence ID" value="NZ_CP089984.1"/>
</dbReference>
<sequence length="288" mass="32074">MVTGLFFPSLGRAETDPRDYALGLAPNHTNVFIMYARHQTSADSQNYVRNTAIFRYLHLLKFGNLAIVPLDVLVPVVDAQVYLPGQGGQGTTTLHGSGMGDLSYLPTIGYAIKWSEKDFTYFVFSSYLRAPTGNYDPRRPVNVGTNRWTFDEQAGIGHRFLGMFLVEAVGAAIFYTKNDDYILPGTSRRVSLQQRPTFNGTVHASMDISKEIWLGASYHYFRNGRVAASGPEGELTATDRQSIQSIRATVGLRPVEPLQVLLQYQTDIVATRGATISRFVGLRLSYRF</sequence>
<dbReference type="Proteomes" id="UP001370348">
    <property type="component" value="Chromosome"/>
</dbReference>
<name>A0ABZ2LM62_9BACT</name>
<keyword evidence="2" id="KW-1185">Reference proteome</keyword>
<accession>A0ABZ2LM62</accession>
<dbReference type="InterPro" id="IPR025737">
    <property type="entry name" value="FApF"/>
</dbReference>
<evidence type="ECO:0000313" key="1">
    <source>
        <dbReference type="EMBL" id="WXB12006.1"/>
    </source>
</evidence>
<evidence type="ECO:0000313" key="2">
    <source>
        <dbReference type="Proteomes" id="UP001370348"/>
    </source>
</evidence>